<evidence type="ECO:0000313" key="5">
    <source>
        <dbReference type="Proteomes" id="UP000287969"/>
    </source>
</evidence>
<proteinExistence type="predicted"/>
<dbReference type="InterPro" id="IPR012854">
    <property type="entry name" value="Cu_amine_oxidase-like_N"/>
</dbReference>
<reference evidence="5" key="1">
    <citation type="submission" date="2019-01" db="EMBL/GenBank/DDBJ databases">
        <title>Draft genomes of a novel of Sporanaerobacter strains.</title>
        <authorList>
            <person name="Ma S."/>
        </authorList>
    </citation>
    <scope>NUCLEOTIDE SEQUENCE [LARGE SCALE GENOMIC DNA]</scope>
    <source>
        <strain evidence="5">NJN-17</strain>
    </source>
</reference>
<dbReference type="KEGG" id="spoa:EQM13_15455"/>
<keyword evidence="1" id="KW-0378">Hydrolase</keyword>
<keyword evidence="2" id="KW-1133">Transmembrane helix</keyword>
<dbReference type="Gene3D" id="1.10.530.10">
    <property type="match status" value="1"/>
</dbReference>
<feature type="domain" description="Mannosyl-glycoprotein endo-beta-N-acetylglucosamidase-like" evidence="3">
    <location>
        <begin position="563"/>
        <end position="722"/>
    </location>
</feature>
<dbReference type="Pfam" id="PF07833">
    <property type="entry name" value="Cu_amine_oxidN1"/>
    <property type="match status" value="1"/>
</dbReference>
<dbReference type="OrthoDB" id="977752at2"/>
<dbReference type="Proteomes" id="UP000287969">
    <property type="component" value="Chromosome"/>
</dbReference>
<dbReference type="InterPro" id="IPR002901">
    <property type="entry name" value="MGlyc_endo_b_GlcNAc-like_dom"/>
</dbReference>
<sequence length="726" mass="81096">MRSINNKNQLGGDIIYKGVSIKVEVKNNKVNYHLLILLVMLFVLALWMIIPKVLADSSVKLVVDGHNITDVVPVIKNDRTIVPIRTVAEQLGAEVKWNNDDRTVQIIKGDRSVLLRIDSRLTQYEINKEKIYNLSDVSPCIIKNHTYVPLRLISNALNVKIDWNDSERTIYVDSSQTSNITSFFDMKISSLKSGQVITGTTDLQAVFPTLQKGAAEIKYLLINPDTAKGFIIARGENLTDKYKWMPSIQDNGEKILVAAIYDANGEFLAGDSIPVQVSIAPQVSLTGLVQNQVITEDKIQLNTGLNFSAAYVKYEIKNKDKGKVYTSPELDPQGIFNKTLMVEDNGNVSVKVTAYDINDNPYPSQSVDAKINIERKLSLRGVSEGQTIDNPVTLSTSRNFEVSETEYVMRDPKNGAEKILSKIGYGNYTWFPGPEISGEKELFVRVKDTSGRSYTSNSVTVNPIGTPKILLQGIGPNQVITGAVKLKVFSNVSLNSIKYIMINSKTGKEKVVAEGKDYLKEYVYTPVKGDAGTWKIKAKGIYESGKEIETEEVPVTIYLDKIYTALPIIEKNKFIDMASKMAEDSWKKTGMSASLQTAQAILETGWGQSVPVDKYDGQLSYNLFGVKGIGTAGSVTSNTWEEYNGVSYRIDAEFRAYNNVEESWKDHNNLLLTAERYEPFREVMHDSTQGAWALRRAGYATDSQYSMKLIKIIRLYNLQELDKVSI</sequence>
<evidence type="ECO:0000256" key="2">
    <source>
        <dbReference type="SAM" id="Phobius"/>
    </source>
</evidence>
<keyword evidence="5" id="KW-1185">Reference proteome</keyword>
<evidence type="ECO:0000256" key="1">
    <source>
        <dbReference type="ARBA" id="ARBA00022801"/>
    </source>
</evidence>
<gene>
    <name evidence="4" type="ORF">EQM13_15455</name>
</gene>
<dbReference type="Gene3D" id="4.10.80.30">
    <property type="entry name" value="DNA polymerase, domain 6"/>
    <property type="match status" value="1"/>
</dbReference>
<dbReference type="Pfam" id="PF01832">
    <property type="entry name" value="Glucosaminidase"/>
    <property type="match status" value="1"/>
</dbReference>
<keyword evidence="2" id="KW-0812">Transmembrane</keyword>
<dbReference type="InterPro" id="IPR051056">
    <property type="entry name" value="Glycosyl_Hydrolase_73"/>
</dbReference>
<dbReference type="GO" id="GO:0004040">
    <property type="term" value="F:amidase activity"/>
    <property type="evidence" value="ECO:0007669"/>
    <property type="project" value="InterPro"/>
</dbReference>
<accession>A0A410QG10</accession>
<dbReference type="AlphaFoldDB" id="A0A410QG10"/>
<dbReference type="PANTHER" id="PTHR33308:SF9">
    <property type="entry name" value="PEPTIDOGLYCAN HYDROLASE FLGJ"/>
    <property type="match status" value="1"/>
</dbReference>
<dbReference type="SUPFAM" id="SSF55383">
    <property type="entry name" value="Copper amine oxidase, domain N"/>
    <property type="match status" value="1"/>
</dbReference>
<organism evidence="4 5">
    <name type="scientific">Acidilutibacter cellobiosedens</name>
    <dbReference type="NCBI Taxonomy" id="2507161"/>
    <lineage>
        <taxon>Bacteria</taxon>
        <taxon>Bacillati</taxon>
        <taxon>Bacillota</taxon>
        <taxon>Tissierellia</taxon>
        <taxon>Tissierellales</taxon>
        <taxon>Acidilutibacteraceae</taxon>
        <taxon>Acidilutibacter</taxon>
    </lineage>
</organism>
<dbReference type="InterPro" id="IPR036582">
    <property type="entry name" value="Mao_N_sf"/>
</dbReference>
<dbReference type="PANTHER" id="PTHR33308">
    <property type="entry name" value="PEPTIDOGLYCAN HYDROLASE FLGJ"/>
    <property type="match status" value="1"/>
</dbReference>
<dbReference type="SMART" id="SM00047">
    <property type="entry name" value="LYZ2"/>
    <property type="match status" value="1"/>
</dbReference>
<name>A0A410QG10_9FIRM</name>
<evidence type="ECO:0000313" key="4">
    <source>
        <dbReference type="EMBL" id="QAT62865.1"/>
    </source>
</evidence>
<protein>
    <recommendedName>
        <fullName evidence="3">Mannosyl-glycoprotein endo-beta-N-acetylglucosamidase-like domain-containing protein</fullName>
    </recommendedName>
</protein>
<dbReference type="PRINTS" id="PR01002">
    <property type="entry name" value="FLGFLGJ"/>
</dbReference>
<feature type="transmembrane region" description="Helical" evidence="2">
    <location>
        <begin position="30"/>
        <end position="50"/>
    </location>
</feature>
<keyword evidence="2" id="KW-0472">Membrane</keyword>
<dbReference type="EMBL" id="CP035282">
    <property type="protein sequence ID" value="QAT62865.1"/>
    <property type="molecule type" value="Genomic_DNA"/>
</dbReference>
<evidence type="ECO:0000259" key="3">
    <source>
        <dbReference type="SMART" id="SM00047"/>
    </source>
</evidence>
<dbReference type="Gene3D" id="3.30.457.10">
    <property type="entry name" value="Copper amine oxidase-like, N-terminal domain"/>
    <property type="match status" value="1"/>
</dbReference>